<dbReference type="KEGG" id="sap:Sulac_1636"/>
<reference evidence="3" key="1">
    <citation type="submission" date="2011-12" db="EMBL/GenBank/DDBJ databases">
        <title>The complete genome of chromosome of Sulfobacillus acidophilus DSM 10332.</title>
        <authorList>
            <person name="Lucas S."/>
            <person name="Han J."/>
            <person name="Lapidus A."/>
            <person name="Bruce D."/>
            <person name="Goodwin L."/>
            <person name="Pitluck S."/>
            <person name="Peters L."/>
            <person name="Kyrpides N."/>
            <person name="Mavromatis K."/>
            <person name="Ivanova N."/>
            <person name="Mikhailova N."/>
            <person name="Chertkov O."/>
            <person name="Saunders E."/>
            <person name="Detter J.C."/>
            <person name="Tapia R."/>
            <person name="Han C."/>
            <person name="Land M."/>
            <person name="Hauser L."/>
            <person name="Markowitz V."/>
            <person name="Cheng J.-F."/>
            <person name="Hugenholtz P."/>
            <person name="Woyke T."/>
            <person name="Wu D."/>
            <person name="Pukall R."/>
            <person name="Gehrich-Schroeter G."/>
            <person name="Schneider S."/>
            <person name="Klenk H.-P."/>
            <person name="Eisen J.A."/>
        </authorList>
    </citation>
    <scope>NUCLEOTIDE SEQUENCE [LARGE SCALE GENOMIC DNA]</scope>
    <source>
        <strain evidence="3">ATCC 700253 / DSM 10332 / NAL</strain>
    </source>
</reference>
<dbReference type="InterPro" id="IPR021741">
    <property type="entry name" value="DUF3311"/>
</dbReference>
<evidence type="ECO:0000256" key="1">
    <source>
        <dbReference type="SAM" id="Phobius"/>
    </source>
</evidence>
<gene>
    <name evidence="2" type="ordered locus">Sulac_1636</name>
</gene>
<keyword evidence="1" id="KW-0812">Transmembrane</keyword>
<evidence type="ECO:0000313" key="3">
    <source>
        <dbReference type="Proteomes" id="UP000005439"/>
    </source>
</evidence>
<organism evidence="2 3">
    <name type="scientific">Sulfobacillus acidophilus (strain ATCC 700253 / DSM 10332 / NAL)</name>
    <dbReference type="NCBI Taxonomy" id="679936"/>
    <lineage>
        <taxon>Bacteria</taxon>
        <taxon>Bacillati</taxon>
        <taxon>Bacillota</taxon>
        <taxon>Clostridia</taxon>
        <taxon>Eubacteriales</taxon>
        <taxon>Clostridiales Family XVII. Incertae Sedis</taxon>
        <taxon>Sulfobacillus</taxon>
    </lineage>
</organism>
<evidence type="ECO:0000313" key="2">
    <source>
        <dbReference type="EMBL" id="AEW05133.1"/>
    </source>
</evidence>
<dbReference type="Proteomes" id="UP000005439">
    <property type="component" value="Chromosome"/>
</dbReference>
<dbReference type="AlphaFoldDB" id="G8TYV4"/>
<name>G8TYV4_SULAD</name>
<dbReference type="STRING" id="679936.Sulac_1636"/>
<keyword evidence="1" id="KW-1133">Transmembrane helix</keyword>
<accession>G8TYV4</accession>
<dbReference type="HOGENOM" id="CLU_183045_1_1_9"/>
<feature type="transmembrane region" description="Helical" evidence="1">
    <location>
        <begin position="39"/>
        <end position="60"/>
    </location>
</feature>
<dbReference type="PATRIC" id="fig|679936.5.peg.1704"/>
<reference evidence="2 3" key="2">
    <citation type="journal article" date="2012" name="Stand. Genomic Sci.">
        <title>Complete genome sequence of the moderately thermophilic mineral-sulfide-oxidizing firmicute Sulfobacillus acidophilus type strain (NAL(T)).</title>
        <authorList>
            <person name="Anderson I."/>
            <person name="Chertkov O."/>
            <person name="Chen A."/>
            <person name="Saunders E."/>
            <person name="Lapidus A."/>
            <person name="Nolan M."/>
            <person name="Lucas S."/>
            <person name="Hammon N."/>
            <person name="Deshpande S."/>
            <person name="Cheng J.F."/>
            <person name="Han C."/>
            <person name="Tapia R."/>
            <person name="Goodwin L.A."/>
            <person name="Pitluck S."/>
            <person name="Liolios K."/>
            <person name="Pagani I."/>
            <person name="Ivanova N."/>
            <person name="Mikhailova N."/>
            <person name="Pati A."/>
            <person name="Palaniappan K."/>
            <person name="Land M."/>
            <person name="Pan C."/>
            <person name="Rohde M."/>
            <person name="Pukall R."/>
            <person name="Goker M."/>
            <person name="Detter J.C."/>
            <person name="Woyke T."/>
            <person name="Bristow J."/>
            <person name="Eisen J.A."/>
            <person name="Markowitz V."/>
            <person name="Hugenholtz P."/>
            <person name="Kyrpides N.C."/>
            <person name="Klenk H.P."/>
            <person name="Mavromatis K."/>
        </authorList>
    </citation>
    <scope>NUCLEOTIDE SEQUENCE [LARGE SCALE GENOMIC DNA]</scope>
    <source>
        <strain evidence="3">ATCC 700253 / DSM 10332 / NAL</strain>
    </source>
</reference>
<keyword evidence="3" id="KW-1185">Reference proteome</keyword>
<keyword evidence="1" id="KW-0472">Membrane</keyword>
<sequence>MQPMRTTGWAWLFIIPFAALLFPGLYAHYQPTWAGFPYFYWYMLLWVVLTGILSGIVYALKNRGQ</sequence>
<dbReference type="Pfam" id="PF11755">
    <property type="entry name" value="DUF3311"/>
    <property type="match status" value="1"/>
</dbReference>
<protein>
    <recommendedName>
        <fullName evidence="4">DUF3311 domain-containing protein</fullName>
    </recommendedName>
</protein>
<proteinExistence type="predicted"/>
<feature type="transmembrane region" description="Helical" evidence="1">
    <location>
        <begin position="9"/>
        <end position="27"/>
    </location>
</feature>
<dbReference type="EMBL" id="CP003179">
    <property type="protein sequence ID" value="AEW05133.1"/>
    <property type="molecule type" value="Genomic_DNA"/>
</dbReference>
<evidence type="ECO:0008006" key="4">
    <source>
        <dbReference type="Google" id="ProtNLM"/>
    </source>
</evidence>